<sequence length="206" mass="23136">MKIFVQWAKATRRAYRQMDSADWPSLPRKAEPKATRTPVFDEAGRVVDFSGGKETLDDADGWIDGVCAMGRRCWGDHVAVEEVGDTLRVIMWNNDPGDYKDEMTAMVWTFYPEIVDWTVRSGDGTLRNVGPREDLDWYMSPTRKAELAAAGTLPLLVGSGEFARVLPYVDFVPPPPAKTLHGIWLLQDVSDALAAVPTPGYREWFK</sequence>
<name>A0A0F9RCU4_9ZZZZ</name>
<gene>
    <name evidence="1" type="ORF">LCGC14_0909890</name>
</gene>
<reference evidence="1" key="1">
    <citation type="journal article" date="2015" name="Nature">
        <title>Complex archaea that bridge the gap between prokaryotes and eukaryotes.</title>
        <authorList>
            <person name="Spang A."/>
            <person name="Saw J.H."/>
            <person name="Jorgensen S.L."/>
            <person name="Zaremba-Niedzwiedzka K."/>
            <person name="Martijn J."/>
            <person name="Lind A.E."/>
            <person name="van Eijk R."/>
            <person name="Schleper C."/>
            <person name="Guy L."/>
            <person name="Ettema T.J."/>
        </authorList>
    </citation>
    <scope>NUCLEOTIDE SEQUENCE</scope>
</reference>
<dbReference type="AlphaFoldDB" id="A0A0F9RCU4"/>
<protein>
    <submittedName>
        <fullName evidence="1">Uncharacterized protein</fullName>
    </submittedName>
</protein>
<comment type="caution">
    <text evidence="1">The sequence shown here is derived from an EMBL/GenBank/DDBJ whole genome shotgun (WGS) entry which is preliminary data.</text>
</comment>
<organism evidence="1">
    <name type="scientific">marine sediment metagenome</name>
    <dbReference type="NCBI Taxonomy" id="412755"/>
    <lineage>
        <taxon>unclassified sequences</taxon>
        <taxon>metagenomes</taxon>
        <taxon>ecological metagenomes</taxon>
    </lineage>
</organism>
<evidence type="ECO:0000313" key="1">
    <source>
        <dbReference type="EMBL" id="KKN22946.1"/>
    </source>
</evidence>
<proteinExistence type="predicted"/>
<accession>A0A0F9RCU4</accession>
<dbReference type="EMBL" id="LAZR01003016">
    <property type="protein sequence ID" value="KKN22946.1"/>
    <property type="molecule type" value="Genomic_DNA"/>
</dbReference>